<gene>
    <name evidence="2" type="ORF">BN980_GECA04s00175g</name>
</gene>
<dbReference type="InterPro" id="IPR011078">
    <property type="entry name" value="PyrdxlP_homeostasis"/>
</dbReference>
<dbReference type="AlphaFoldDB" id="A0A0J9X7Q1"/>
<sequence>MDTITQHMAPSRFNYIKFCYQAVTDAIECELDVHYNDPGSVQLVVNITSRPFADAQALYALGHRHFAEYNAYELIKMSSMLPEDCSWHYLGVVSEDVVVPLLAVPNLHSIETVDTQLAAQSLNMHRLARMRAYPSLPPLRIFLQVNTISHLSAGMHAPGLRDEHAIFTIANYIVKFCPGLWLCGLMTFGDTSKGYHSGENEDFRKLSVIGERVSRMLNRPLELSMGNNINYLEAIRQGSTSVLIDKTILGPL</sequence>
<name>A0A0J9X7Q1_GEOCN</name>
<dbReference type="PANTHER" id="PTHR10146:SF14">
    <property type="entry name" value="PYRIDOXAL PHOSPHATE HOMEOSTASIS PROTEIN"/>
    <property type="match status" value="1"/>
</dbReference>
<evidence type="ECO:0000256" key="1">
    <source>
        <dbReference type="ARBA" id="ARBA00022898"/>
    </source>
</evidence>
<dbReference type="EMBL" id="CCBN010000004">
    <property type="protein sequence ID" value="CDO52829.1"/>
    <property type="molecule type" value="Genomic_DNA"/>
</dbReference>
<dbReference type="OrthoDB" id="10264196at2759"/>
<dbReference type="InterPro" id="IPR029066">
    <property type="entry name" value="PLP-binding_barrel"/>
</dbReference>
<protein>
    <submittedName>
        <fullName evidence="2">Similar to Saccharomyces cerevisiae YBL036C Putative non-specific single-domain racemase based on structural similarity</fullName>
    </submittedName>
</protein>
<reference evidence="2" key="1">
    <citation type="submission" date="2014-03" db="EMBL/GenBank/DDBJ databases">
        <authorList>
            <person name="Casaregola S."/>
        </authorList>
    </citation>
    <scope>NUCLEOTIDE SEQUENCE [LARGE SCALE GENOMIC DNA]</scope>
    <source>
        <strain evidence="2">CLIB 918</strain>
    </source>
</reference>
<dbReference type="Proteomes" id="UP000242525">
    <property type="component" value="Unassembled WGS sequence"/>
</dbReference>
<comment type="caution">
    <text evidence="2">The sequence shown here is derived from an EMBL/GenBank/DDBJ whole genome shotgun (WGS) entry which is preliminary data.</text>
</comment>
<evidence type="ECO:0000313" key="2">
    <source>
        <dbReference type="EMBL" id="CDO52829.1"/>
    </source>
</evidence>
<dbReference type="Gene3D" id="3.20.20.10">
    <property type="entry name" value="Alanine racemase"/>
    <property type="match status" value="1"/>
</dbReference>
<keyword evidence="1" id="KW-0663">Pyridoxal phosphate</keyword>
<dbReference type="SUPFAM" id="SSF51419">
    <property type="entry name" value="PLP-binding barrel"/>
    <property type="match status" value="1"/>
</dbReference>
<organism evidence="2 3">
    <name type="scientific">Geotrichum candidum</name>
    <name type="common">Oospora lactis</name>
    <name type="synonym">Dipodascus geotrichum</name>
    <dbReference type="NCBI Taxonomy" id="1173061"/>
    <lineage>
        <taxon>Eukaryota</taxon>
        <taxon>Fungi</taxon>
        <taxon>Dikarya</taxon>
        <taxon>Ascomycota</taxon>
        <taxon>Saccharomycotina</taxon>
        <taxon>Dipodascomycetes</taxon>
        <taxon>Dipodascales</taxon>
        <taxon>Dipodascaceae</taxon>
        <taxon>Geotrichum</taxon>
    </lineage>
</organism>
<accession>A0A0J9X7Q1</accession>
<dbReference type="PANTHER" id="PTHR10146">
    <property type="entry name" value="PROLINE SYNTHETASE CO-TRANSCRIBED BACTERIAL HOMOLOG PROTEIN"/>
    <property type="match status" value="1"/>
</dbReference>
<proteinExistence type="predicted"/>
<dbReference type="GO" id="GO:0030170">
    <property type="term" value="F:pyridoxal phosphate binding"/>
    <property type="evidence" value="ECO:0007669"/>
    <property type="project" value="InterPro"/>
</dbReference>
<keyword evidence="3" id="KW-1185">Reference proteome</keyword>
<dbReference type="STRING" id="1173061.A0A0J9X7Q1"/>
<evidence type="ECO:0000313" key="3">
    <source>
        <dbReference type="Proteomes" id="UP000242525"/>
    </source>
</evidence>